<dbReference type="SUPFAM" id="SSF54593">
    <property type="entry name" value="Glyoxalase/Bleomycin resistance protein/Dihydroxybiphenyl dioxygenase"/>
    <property type="match status" value="2"/>
</dbReference>
<dbReference type="InterPro" id="IPR004360">
    <property type="entry name" value="Glyas_Fos-R_dOase_dom"/>
</dbReference>
<evidence type="ECO:0000313" key="3">
    <source>
        <dbReference type="EMBL" id="RKF18349.1"/>
    </source>
</evidence>
<comment type="caution">
    <text evidence="3">The sequence shown here is derived from an EMBL/GenBank/DDBJ whole genome shotgun (WGS) entry which is preliminary data.</text>
</comment>
<keyword evidence="1" id="KW-0732">Signal</keyword>
<dbReference type="AlphaFoldDB" id="A0A420ECC1"/>
<dbReference type="EMBL" id="RAPF01000009">
    <property type="protein sequence ID" value="RKF18349.1"/>
    <property type="molecule type" value="Genomic_DNA"/>
</dbReference>
<dbReference type="Proteomes" id="UP000284395">
    <property type="component" value="Unassembled WGS sequence"/>
</dbReference>
<feature type="domain" description="Glyoxalase/fosfomycin resistance/dioxygenase" evidence="2">
    <location>
        <begin position="184"/>
        <end position="293"/>
    </location>
</feature>
<evidence type="ECO:0000256" key="1">
    <source>
        <dbReference type="SAM" id="SignalP"/>
    </source>
</evidence>
<accession>A0A420ECC1</accession>
<organism evidence="3 4">
    <name type="scientific">Altericroceibacterium spongiae</name>
    <dbReference type="NCBI Taxonomy" id="2320269"/>
    <lineage>
        <taxon>Bacteria</taxon>
        <taxon>Pseudomonadati</taxon>
        <taxon>Pseudomonadota</taxon>
        <taxon>Alphaproteobacteria</taxon>
        <taxon>Sphingomonadales</taxon>
        <taxon>Erythrobacteraceae</taxon>
        <taxon>Altericroceibacterium</taxon>
    </lineage>
</organism>
<reference evidence="3 4" key="1">
    <citation type="submission" date="2018-09" db="EMBL/GenBank/DDBJ databases">
        <title>Altererythrobacter spongiae sp. nov., isolated from a marine sponge.</title>
        <authorList>
            <person name="Zhuang L."/>
            <person name="Luo L."/>
        </authorList>
    </citation>
    <scope>NUCLEOTIDE SEQUENCE [LARGE SCALE GENOMIC DNA]</scope>
    <source>
        <strain evidence="3 4">HN-Y73</strain>
    </source>
</reference>
<evidence type="ECO:0000313" key="4">
    <source>
        <dbReference type="Proteomes" id="UP000284395"/>
    </source>
</evidence>
<feature type="signal peptide" evidence="1">
    <location>
        <begin position="1"/>
        <end position="24"/>
    </location>
</feature>
<evidence type="ECO:0000259" key="2">
    <source>
        <dbReference type="Pfam" id="PF00903"/>
    </source>
</evidence>
<dbReference type="InterPro" id="IPR029068">
    <property type="entry name" value="Glyas_Bleomycin-R_OHBP_Dase"/>
</dbReference>
<dbReference type="CDD" id="cd06587">
    <property type="entry name" value="VOC"/>
    <property type="match status" value="1"/>
</dbReference>
<feature type="domain" description="Glyoxalase/fosfomycin resistance/dioxygenase" evidence="2">
    <location>
        <begin position="61"/>
        <end position="166"/>
    </location>
</feature>
<proteinExistence type="predicted"/>
<sequence length="310" mass="33893">MKTVPYLILLGPILAALSGHSALANSSKRDMASSQMETARPYIIQKSMNVFRRFKPEVTHDMVAFYRDILGLTPLQPITLDAQQTIILFGIGGSQIKLAEGLQDNREYRPGAVNEATGIRYFTLFFPDGNALARRFEKAGYSAPRFSDIGNGKQAAFVRDPANFTLKLVVWPDAPAEQYGRLEIGINASDIAESRHFYRSFIGLDELKAFTDPLLETKVYPYRNGSTTITLFSLGRGLPADTGSAGMQYVVSDAAAVDTLGKRRGITVETPLGSLPNFDLTFVWLNDPDGVTNYFAQIGDGSATVGSSKD</sequence>
<feature type="chain" id="PRO_5019014031" description="Glyoxalase/fosfomycin resistance/dioxygenase domain-containing protein" evidence="1">
    <location>
        <begin position="25"/>
        <end position="310"/>
    </location>
</feature>
<dbReference type="Gene3D" id="3.10.180.10">
    <property type="entry name" value="2,3-Dihydroxybiphenyl 1,2-Dioxygenase, domain 1"/>
    <property type="match status" value="2"/>
</dbReference>
<dbReference type="OrthoDB" id="7401575at2"/>
<keyword evidence="4" id="KW-1185">Reference proteome</keyword>
<name>A0A420ECC1_9SPHN</name>
<protein>
    <recommendedName>
        <fullName evidence="2">Glyoxalase/fosfomycin resistance/dioxygenase domain-containing protein</fullName>
    </recommendedName>
</protein>
<gene>
    <name evidence="3" type="ORF">D6851_14495</name>
</gene>
<dbReference type="RefSeq" id="WP_120325623.1">
    <property type="nucleotide sequence ID" value="NZ_RAPF01000009.1"/>
</dbReference>
<dbReference type="Pfam" id="PF00903">
    <property type="entry name" value="Glyoxalase"/>
    <property type="match status" value="2"/>
</dbReference>